<sequence length="306" mass="33388">MTIHHHLTTFFGLPVVELEDDKDPADPAAVAWRIDMEDFEASAEEFEAAFEQMMKRSGPAGPTALIVGEWGSAYDTHFPFDLLIRNAERLGGLRALFVGEMSSEQCEISWINQSDVTPFLRAFPALESFWVRGAQGLELQPLRHEGLRELVIQSGGLPATIVRAVGACDFPRLTHLELWLGVDNYGGDARADDLAPILSGRAFPALSHLSLCNAEIAEELAAAVAAAPVVARLGRLDLSLGVLGDAGAESLLAGQPLTHLTTLDLHHHFMSEEMAQRLVDELPGVTVDVSERQDESRWGRYTVVAE</sequence>
<dbReference type="NCBIfam" id="NF038076">
    <property type="entry name" value="fam_STM4015"/>
    <property type="match status" value="1"/>
</dbReference>
<dbReference type="InterPro" id="IPR047722">
    <property type="entry name" value="STM4015-like"/>
</dbReference>
<proteinExistence type="predicted"/>
<dbReference type="Proteomes" id="UP000219612">
    <property type="component" value="Unassembled WGS sequence"/>
</dbReference>
<dbReference type="SUPFAM" id="SSF52047">
    <property type="entry name" value="RNI-like"/>
    <property type="match status" value="1"/>
</dbReference>
<evidence type="ECO:0000313" key="2">
    <source>
        <dbReference type="Proteomes" id="UP000219612"/>
    </source>
</evidence>
<dbReference type="Gene3D" id="3.80.10.10">
    <property type="entry name" value="Ribonuclease Inhibitor"/>
    <property type="match status" value="1"/>
</dbReference>
<organism evidence="1 2">
    <name type="scientific">Paractinoplanes atraurantiacus</name>
    <dbReference type="NCBI Taxonomy" id="1036182"/>
    <lineage>
        <taxon>Bacteria</taxon>
        <taxon>Bacillati</taxon>
        <taxon>Actinomycetota</taxon>
        <taxon>Actinomycetes</taxon>
        <taxon>Micromonosporales</taxon>
        <taxon>Micromonosporaceae</taxon>
        <taxon>Paractinoplanes</taxon>
    </lineage>
</organism>
<dbReference type="OrthoDB" id="9781345at2"/>
<gene>
    <name evidence="1" type="ORF">SAMN05421748_12827</name>
</gene>
<evidence type="ECO:0008006" key="3">
    <source>
        <dbReference type="Google" id="ProtNLM"/>
    </source>
</evidence>
<accession>A0A285JZY6</accession>
<dbReference type="RefSeq" id="WP_097327298.1">
    <property type="nucleotide sequence ID" value="NZ_OBDY01000028.1"/>
</dbReference>
<keyword evidence="2" id="KW-1185">Reference proteome</keyword>
<reference evidence="1 2" key="1">
    <citation type="submission" date="2017-09" db="EMBL/GenBank/DDBJ databases">
        <authorList>
            <person name="Ehlers B."/>
            <person name="Leendertz F.H."/>
        </authorList>
    </citation>
    <scope>NUCLEOTIDE SEQUENCE [LARGE SCALE GENOMIC DNA]</scope>
    <source>
        <strain evidence="1 2">CGMCC 4.6857</strain>
    </source>
</reference>
<dbReference type="AlphaFoldDB" id="A0A285JZY6"/>
<evidence type="ECO:0000313" key="1">
    <source>
        <dbReference type="EMBL" id="SNY65327.1"/>
    </source>
</evidence>
<dbReference type="InterPro" id="IPR032675">
    <property type="entry name" value="LRR_dom_sf"/>
</dbReference>
<protein>
    <recommendedName>
        <fullName evidence="3">Leucine Rich repeat-containing protein</fullName>
    </recommendedName>
</protein>
<name>A0A285JZY6_9ACTN</name>
<dbReference type="EMBL" id="OBDY01000028">
    <property type="protein sequence ID" value="SNY65327.1"/>
    <property type="molecule type" value="Genomic_DNA"/>
</dbReference>